<evidence type="ECO:0000313" key="2">
    <source>
        <dbReference type="EMBL" id="SEE67131.1"/>
    </source>
</evidence>
<evidence type="ECO:0000256" key="1">
    <source>
        <dbReference type="SAM" id="SignalP"/>
    </source>
</evidence>
<sequence length="298" mass="32741">MSKVKAWLVQQRKSVLLGLILIGTSFATMAVEVAPGDYEQYPIGATIGAVYYQHATTDSLRSNGRQASADFNLTSDIGILRLLHVYQLSDSVTIDPQFLLPFGQVSGHGSASVLGDASGTGDLILTAPIKVLLNSARDTLSANAYLYVPSGTYDKNDPINLGENRWKVDFQAAYIKHFLDKWAVDLVGDAIWYGDNDAFGPGSAVLKQKTSYSAQIMTRYMPDPATSFAVGLGHIRGGETEVDQLDRDDAMRTTNIRLTATRFVTAKDQFQLQLGRDLSVENGPKEDFRMNLRYARVF</sequence>
<organism evidence="2 3">
    <name type="scientific">Pseudomonas migulae</name>
    <dbReference type="NCBI Taxonomy" id="78543"/>
    <lineage>
        <taxon>Bacteria</taxon>
        <taxon>Pseudomonadati</taxon>
        <taxon>Pseudomonadota</taxon>
        <taxon>Gammaproteobacteria</taxon>
        <taxon>Pseudomonadales</taxon>
        <taxon>Pseudomonadaceae</taxon>
        <taxon>Pseudomonas</taxon>
    </lineage>
</organism>
<feature type="chain" id="PRO_5011599052" evidence="1">
    <location>
        <begin position="31"/>
        <end position="298"/>
    </location>
</feature>
<evidence type="ECO:0000313" key="3">
    <source>
        <dbReference type="Proteomes" id="UP000198985"/>
    </source>
</evidence>
<dbReference type="Pfam" id="PF13557">
    <property type="entry name" value="Phenol_MetA_deg"/>
    <property type="match status" value="1"/>
</dbReference>
<reference evidence="2 3" key="1">
    <citation type="submission" date="2016-10" db="EMBL/GenBank/DDBJ databases">
        <authorList>
            <person name="de Groot N.N."/>
        </authorList>
    </citation>
    <scope>NUCLEOTIDE SEQUENCE [LARGE SCALE GENOMIC DNA]</scope>
    <source>
        <strain evidence="2 3">BS3662</strain>
    </source>
</reference>
<dbReference type="EMBL" id="FNTY01000002">
    <property type="protein sequence ID" value="SEE67131.1"/>
    <property type="molecule type" value="Genomic_DNA"/>
</dbReference>
<dbReference type="AlphaFoldDB" id="A0A1H5KST2"/>
<accession>A0A1H5KST2</accession>
<keyword evidence="1" id="KW-0732">Signal</keyword>
<dbReference type="InterPro" id="IPR025737">
    <property type="entry name" value="FApF"/>
</dbReference>
<name>A0A1H5KST2_9PSED</name>
<gene>
    <name evidence="2" type="ORF">SAMN04490194_3415</name>
</gene>
<protein>
    <submittedName>
        <fullName evidence="2">Putative MetA-pathway of phenol degradation</fullName>
    </submittedName>
</protein>
<feature type="signal peptide" evidence="1">
    <location>
        <begin position="1"/>
        <end position="30"/>
    </location>
</feature>
<dbReference type="RefSeq" id="WP_084320134.1">
    <property type="nucleotide sequence ID" value="NZ_FNTY01000002.1"/>
</dbReference>
<dbReference type="Proteomes" id="UP000198985">
    <property type="component" value="Unassembled WGS sequence"/>
</dbReference>
<proteinExistence type="predicted"/>